<evidence type="ECO:0000313" key="3">
    <source>
        <dbReference type="Proteomes" id="UP001283361"/>
    </source>
</evidence>
<accession>A0AAE0ZXS4</accession>
<proteinExistence type="predicted"/>
<dbReference type="Proteomes" id="UP001283361">
    <property type="component" value="Unassembled WGS sequence"/>
</dbReference>
<dbReference type="AlphaFoldDB" id="A0AAE0ZXS4"/>
<dbReference type="EMBL" id="JAWDGP010003105">
    <property type="protein sequence ID" value="KAK3777258.1"/>
    <property type="molecule type" value="Genomic_DNA"/>
</dbReference>
<gene>
    <name evidence="2" type="ORF">RRG08_061718</name>
</gene>
<organism evidence="2 3">
    <name type="scientific">Elysia crispata</name>
    <name type="common">lettuce slug</name>
    <dbReference type="NCBI Taxonomy" id="231223"/>
    <lineage>
        <taxon>Eukaryota</taxon>
        <taxon>Metazoa</taxon>
        <taxon>Spiralia</taxon>
        <taxon>Lophotrochozoa</taxon>
        <taxon>Mollusca</taxon>
        <taxon>Gastropoda</taxon>
        <taxon>Heterobranchia</taxon>
        <taxon>Euthyneura</taxon>
        <taxon>Panpulmonata</taxon>
        <taxon>Sacoglossa</taxon>
        <taxon>Placobranchoidea</taxon>
        <taxon>Plakobranchidae</taxon>
        <taxon>Elysia</taxon>
    </lineage>
</organism>
<reference evidence="2" key="1">
    <citation type="journal article" date="2023" name="G3 (Bethesda)">
        <title>A reference genome for the long-term kleptoplast-retaining sea slug Elysia crispata morphotype clarki.</title>
        <authorList>
            <person name="Eastman K.E."/>
            <person name="Pendleton A.L."/>
            <person name="Shaikh M.A."/>
            <person name="Suttiyut T."/>
            <person name="Ogas R."/>
            <person name="Tomko P."/>
            <person name="Gavelis G."/>
            <person name="Widhalm J.R."/>
            <person name="Wisecaver J.H."/>
        </authorList>
    </citation>
    <scope>NUCLEOTIDE SEQUENCE</scope>
    <source>
        <strain evidence="2">ECLA1</strain>
    </source>
</reference>
<name>A0AAE0ZXS4_9GAST</name>
<evidence type="ECO:0000313" key="2">
    <source>
        <dbReference type="EMBL" id="KAK3777258.1"/>
    </source>
</evidence>
<keyword evidence="3" id="KW-1185">Reference proteome</keyword>
<protein>
    <submittedName>
        <fullName evidence="2">Uncharacterized protein</fullName>
    </submittedName>
</protein>
<sequence length="259" mass="28806">MPSLIQTSEYPWMKALYVKLVSNILASIKTRCVKLVSNILIFMKTLGNKLVSNMLVSMDEHTMCQACLKHLNIYEDKWTSPLKVIQHLAGTRPLPCKSSSTLPGQDVSPVSHPASRRDRTSPLTLPGQDFSPVSHPAPRRDRTSPLTSPGQDLSPVSHPAPRRDRTSPLTLLGQDVSPVSHPAPRRDKTSPLIICSCPVTGFLFLGGVKCRPQETFLSQCHVGLGKVKSTDTQHHSLFFLEIVIRPTNKMWVIWTPSCW</sequence>
<comment type="caution">
    <text evidence="2">The sequence shown here is derived from an EMBL/GenBank/DDBJ whole genome shotgun (WGS) entry which is preliminary data.</text>
</comment>
<evidence type="ECO:0000256" key="1">
    <source>
        <dbReference type="SAM" id="MobiDB-lite"/>
    </source>
</evidence>
<feature type="region of interest" description="Disordered" evidence="1">
    <location>
        <begin position="96"/>
        <end position="186"/>
    </location>
</feature>